<dbReference type="Proteomes" id="UP001596152">
    <property type="component" value="Unassembled WGS sequence"/>
</dbReference>
<reference evidence="7" key="1">
    <citation type="journal article" date="2019" name="Int. J. Syst. Evol. Microbiol.">
        <title>The Global Catalogue of Microorganisms (GCM) 10K type strain sequencing project: providing services to taxonomists for standard genome sequencing and annotation.</title>
        <authorList>
            <consortium name="The Broad Institute Genomics Platform"/>
            <consortium name="The Broad Institute Genome Sequencing Center for Infectious Disease"/>
            <person name="Wu L."/>
            <person name="Ma J."/>
        </authorList>
    </citation>
    <scope>NUCLEOTIDE SEQUENCE [LARGE SCALE GENOMIC DNA]</scope>
    <source>
        <strain evidence="7">JCM 12125</strain>
    </source>
</reference>
<dbReference type="SUPFAM" id="SSF161084">
    <property type="entry name" value="MAPEG domain-like"/>
    <property type="match status" value="1"/>
</dbReference>
<evidence type="ECO:0000256" key="3">
    <source>
        <dbReference type="ARBA" id="ARBA00022989"/>
    </source>
</evidence>
<evidence type="ECO:0000256" key="2">
    <source>
        <dbReference type="ARBA" id="ARBA00022692"/>
    </source>
</evidence>
<dbReference type="Gene3D" id="1.20.120.550">
    <property type="entry name" value="Membrane associated eicosanoid/glutathione metabolism-like domain"/>
    <property type="match status" value="1"/>
</dbReference>
<dbReference type="Pfam" id="PF01124">
    <property type="entry name" value="MAPEG"/>
    <property type="match status" value="1"/>
</dbReference>
<keyword evidence="4 5" id="KW-0472">Membrane</keyword>
<gene>
    <name evidence="6" type="ORF">ACFPIE_04505</name>
</gene>
<proteinExistence type="predicted"/>
<accession>A0ABW0FSD8</accession>
<comment type="subcellular location">
    <subcellularLocation>
        <location evidence="1">Membrane</location>
    </subcellularLocation>
</comment>
<sequence>MDVLTSMTPTQATALWTGLMVVLLVILGVRVAFARRSGKVLLGDGGNEQVLLASRVFGNAAEYIPVAVGALLALTLLGASNYILHILGGLLFVGRVIHAAGLSTKGVTAGRLIGMSLTWLPLLFAGAMLVVHAFVGMPHG</sequence>
<evidence type="ECO:0000256" key="5">
    <source>
        <dbReference type="SAM" id="Phobius"/>
    </source>
</evidence>
<keyword evidence="2 5" id="KW-0812">Transmembrane</keyword>
<evidence type="ECO:0000313" key="6">
    <source>
        <dbReference type="EMBL" id="MFC5343163.1"/>
    </source>
</evidence>
<evidence type="ECO:0000313" key="7">
    <source>
        <dbReference type="Proteomes" id="UP001596152"/>
    </source>
</evidence>
<evidence type="ECO:0000256" key="1">
    <source>
        <dbReference type="ARBA" id="ARBA00004370"/>
    </source>
</evidence>
<comment type="caution">
    <text evidence="6">The sequence shown here is derived from an EMBL/GenBank/DDBJ whole genome shotgun (WGS) entry which is preliminary data.</text>
</comment>
<feature type="transmembrane region" description="Helical" evidence="5">
    <location>
        <begin position="82"/>
        <end position="100"/>
    </location>
</feature>
<dbReference type="PANTHER" id="PTHR35814:SF1">
    <property type="entry name" value="GLUTATHIONE S-TRANSFERASE-RELATED"/>
    <property type="match status" value="1"/>
</dbReference>
<feature type="transmembrane region" description="Helical" evidence="5">
    <location>
        <begin position="12"/>
        <end position="33"/>
    </location>
</feature>
<evidence type="ECO:0000256" key="4">
    <source>
        <dbReference type="ARBA" id="ARBA00023136"/>
    </source>
</evidence>
<keyword evidence="7" id="KW-1185">Reference proteome</keyword>
<dbReference type="PANTHER" id="PTHR35814">
    <property type="match status" value="1"/>
</dbReference>
<feature type="transmembrane region" description="Helical" evidence="5">
    <location>
        <begin position="112"/>
        <end position="135"/>
    </location>
</feature>
<organism evidence="6 7">
    <name type="scientific">Brevundimonas staleyi</name>
    <dbReference type="NCBI Taxonomy" id="74326"/>
    <lineage>
        <taxon>Bacteria</taxon>
        <taxon>Pseudomonadati</taxon>
        <taxon>Pseudomonadota</taxon>
        <taxon>Alphaproteobacteria</taxon>
        <taxon>Caulobacterales</taxon>
        <taxon>Caulobacteraceae</taxon>
        <taxon>Brevundimonas</taxon>
    </lineage>
</organism>
<dbReference type="InterPro" id="IPR001129">
    <property type="entry name" value="Membr-assoc_MAPEG"/>
</dbReference>
<name>A0ABW0FSD8_9CAUL</name>
<dbReference type="EMBL" id="JBHSLF010000009">
    <property type="protein sequence ID" value="MFC5343163.1"/>
    <property type="molecule type" value="Genomic_DNA"/>
</dbReference>
<dbReference type="RefSeq" id="WP_374039154.1">
    <property type="nucleotide sequence ID" value="NZ_CP169082.1"/>
</dbReference>
<dbReference type="InterPro" id="IPR023352">
    <property type="entry name" value="MAPEG-like_dom_sf"/>
</dbReference>
<keyword evidence="3 5" id="KW-1133">Transmembrane helix</keyword>
<protein>
    <submittedName>
        <fullName evidence="6">MAPEG family protein</fullName>
    </submittedName>
</protein>